<comment type="caution">
    <text evidence="1">The sequence shown here is derived from an EMBL/GenBank/DDBJ whole genome shotgun (WGS) entry which is preliminary data.</text>
</comment>
<evidence type="ECO:0000313" key="1">
    <source>
        <dbReference type="EMBL" id="GFR62174.1"/>
    </source>
</evidence>
<gene>
    <name evidence="1" type="ORF">ElyMa_005448500</name>
</gene>
<dbReference type="Proteomes" id="UP000762676">
    <property type="component" value="Unassembled WGS sequence"/>
</dbReference>
<organism evidence="1 2">
    <name type="scientific">Elysia marginata</name>
    <dbReference type="NCBI Taxonomy" id="1093978"/>
    <lineage>
        <taxon>Eukaryota</taxon>
        <taxon>Metazoa</taxon>
        <taxon>Spiralia</taxon>
        <taxon>Lophotrochozoa</taxon>
        <taxon>Mollusca</taxon>
        <taxon>Gastropoda</taxon>
        <taxon>Heterobranchia</taxon>
        <taxon>Euthyneura</taxon>
        <taxon>Panpulmonata</taxon>
        <taxon>Sacoglossa</taxon>
        <taxon>Placobranchoidea</taxon>
        <taxon>Plakobranchidae</taxon>
        <taxon>Elysia</taxon>
    </lineage>
</organism>
<sequence length="101" mass="11561">MKTQARFIWRVSRTDDSERPVYGQETLKNTCPCIYQSAKPFSLGTHQAAAKKKNTVLFRARHASCEKGFTLLIYLSTFTKIKEFGEQESRATLAKRIRMAA</sequence>
<keyword evidence="2" id="KW-1185">Reference proteome</keyword>
<dbReference type="AlphaFoldDB" id="A0AAV4EMV8"/>
<name>A0AAV4EMV8_9GAST</name>
<dbReference type="EMBL" id="BMAT01010875">
    <property type="protein sequence ID" value="GFR62174.1"/>
    <property type="molecule type" value="Genomic_DNA"/>
</dbReference>
<proteinExistence type="predicted"/>
<reference evidence="1 2" key="1">
    <citation type="journal article" date="2021" name="Elife">
        <title>Chloroplast acquisition without the gene transfer in kleptoplastic sea slugs, Plakobranchus ocellatus.</title>
        <authorList>
            <person name="Maeda T."/>
            <person name="Takahashi S."/>
            <person name="Yoshida T."/>
            <person name="Shimamura S."/>
            <person name="Takaki Y."/>
            <person name="Nagai Y."/>
            <person name="Toyoda A."/>
            <person name="Suzuki Y."/>
            <person name="Arimoto A."/>
            <person name="Ishii H."/>
            <person name="Satoh N."/>
            <person name="Nishiyama T."/>
            <person name="Hasebe M."/>
            <person name="Maruyama T."/>
            <person name="Minagawa J."/>
            <person name="Obokata J."/>
            <person name="Shigenobu S."/>
        </authorList>
    </citation>
    <scope>NUCLEOTIDE SEQUENCE [LARGE SCALE GENOMIC DNA]</scope>
</reference>
<evidence type="ECO:0000313" key="2">
    <source>
        <dbReference type="Proteomes" id="UP000762676"/>
    </source>
</evidence>
<protein>
    <submittedName>
        <fullName evidence="1">Uncharacterized protein</fullName>
    </submittedName>
</protein>
<accession>A0AAV4EMV8</accession>